<gene>
    <name evidence="4" type="ORF">CSUB01_01318</name>
</gene>
<dbReference type="PANTHER" id="PTHR36853">
    <property type="entry name" value="EXPRESSED PROTEIN"/>
    <property type="match status" value="1"/>
</dbReference>
<dbReference type="GO" id="GO:0005783">
    <property type="term" value="C:endoplasmic reticulum"/>
    <property type="evidence" value="ECO:0007669"/>
    <property type="project" value="TreeGrafter"/>
</dbReference>
<dbReference type="OMA" id="DVSVPFW"/>
<evidence type="ECO:0000256" key="2">
    <source>
        <dbReference type="SAM" id="Phobius"/>
    </source>
</evidence>
<comment type="caution">
    <text evidence="4">The sequence shown here is derived from an EMBL/GenBank/DDBJ whole genome shotgun (WGS) entry which is preliminary data.</text>
</comment>
<keyword evidence="5" id="KW-1185">Reference proteome</keyword>
<evidence type="ECO:0000313" key="4">
    <source>
        <dbReference type="EMBL" id="KDN64225.1"/>
    </source>
</evidence>
<keyword evidence="2" id="KW-0812">Transmembrane</keyword>
<dbReference type="EMBL" id="JMSE01001147">
    <property type="protein sequence ID" value="KDN64225.1"/>
    <property type="molecule type" value="Genomic_DNA"/>
</dbReference>
<proteinExistence type="predicted"/>
<dbReference type="OrthoDB" id="5583277at2759"/>
<dbReference type="Pfam" id="PF12955">
    <property type="entry name" value="Vps3844_C"/>
    <property type="match status" value="1"/>
</dbReference>
<evidence type="ECO:0000259" key="3">
    <source>
        <dbReference type="Pfam" id="PF12955"/>
    </source>
</evidence>
<dbReference type="Proteomes" id="UP000027238">
    <property type="component" value="Unassembled WGS sequence"/>
</dbReference>
<name>A0A066XE08_COLSU</name>
<keyword evidence="2" id="KW-1133">Transmembrane helix</keyword>
<protein>
    <recommendedName>
        <fullName evidence="3">Vacuolar sorting protein Vps3844 C-terminal domain-containing protein</fullName>
    </recommendedName>
</protein>
<dbReference type="STRING" id="1173701.A0A066XE08"/>
<evidence type="ECO:0000256" key="1">
    <source>
        <dbReference type="SAM" id="MobiDB-lite"/>
    </source>
</evidence>
<dbReference type="eggNOG" id="ENOG502S64Q">
    <property type="taxonomic scope" value="Eukaryota"/>
</dbReference>
<feature type="region of interest" description="Disordered" evidence="1">
    <location>
        <begin position="38"/>
        <end position="62"/>
    </location>
</feature>
<feature type="transmembrane region" description="Helical" evidence="2">
    <location>
        <begin position="413"/>
        <end position="435"/>
    </location>
</feature>
<dbReference type="PANTHER" id="PTHR36853:SF1">
    <property type="entry name" value="DUF3844 DOMAIN-CONTAINING PROTEIN"/>
    <property type="match status" value="1"/>
</dbReference>
<dbReference type="AlphaFoldDB" id="A0A066XE08"/>
<feature type="domain" description="Vacuolar sorting protein Vps3844 C-terminal" evidence="3">
    <location>
        <begin position="346"/>
        <end position="448"/>
    </location>
</feature>
<reference evidence="5" key="1">
    <citation type="journal article" date="2014" name="Genome Announc.">
        <title>Draft genome sequence of Colletotrichum sublineola, a destructive pathogen of cultivated sorghum.</title>
        <authorList>
            <person name="Baroncelli R."/>
            <person name="Sanz-Martin J.M."/>
            <person name="Rech G.E."/>
            <person name="Sukno S.A."/>
            <person name="Thon M.R."/>
        </authorList>
    </citation>
    <scope>NUCLEOTIDE SEQUENCE [LARGE SCALE GENOMIC DNA]</scope>
    <source>
        <strain evidence="5">TX430BB</strain>
    </source>
</reference>
<keyword evidence="2" id="KW-0472">Membrane</keyword>
<evidence type="ECO:0000313" key="5">
    <source>
        <dbReference type="Proteomes" id="UP000027238"/>
    </source>
</evidence>
<dbReference type="HOGENOM" id="CLU_054960_0_0_1"/>
<accession>A0A066XE08</accession>
<organism evidence="4 5">
    <name type="scientific">Colletotrichum sublineola</name>
    <name type="common">Sorghum anthracnose fungus</name>
    <dbReference type="NCBI Taxonomy" id="1173701"/>
    <lineage>
        <taxon>Eukaryota</taxon>
        <taxon>Fungi</taxon>
        <taxon>Dikarya</taxon>
        <taxon>Ascomycota</taxon>
        <taxon>Pezizomycotina</taxon>
        <taxon>Sordariomycetes</taxon>
        <taxon>Hypocreomycetidae</taxon>
        <taxon>Glomerellales</taxon>
        <taxon>Glomerellaceae</taxon>
        <taxon>Colletotrichum</taxon>
        <taxon>Colletotrichum graminicola species complex</taxon>
    </lineage>
</organism>
<sequence length="454" mass="48765">MKWIPTQDVERAALAASTTRLASPQQCELDFLERRSLEEQHQTTARITPSTPLPQRHLPESHLRAPSRPKVTMKLSVGLATALAGVATALSNQPADVYLLQSKQPSSSDIPSLPRQIARLILLQRLSPDGQHASWDLPESISNEKAVTYLNEFGKAPQGLFGNAASTNPSQLVVMLEGITSDHAKSLQKSLAASGPSFKVGDAPSTTANDLLLSNDFPSVGVNPKNCAFDKAINPFAEQCWSGKSSVVRYDVNKDPSILSSLSESASLLKQLAANGEMETVVIAMPESSRNSQVRHWSSKSEELRRRKVEVVMTETDGHDKPAPTSPVQSTAPFPGHIQRGTIRSCYDSQDACEKATNKCSGHGQCLNKYATPNGDDQGTCFACKCLSTESESGSRTHWGGRACQKIDVSVPFWLFVGFGIALVGILTSAIGLLFSVGEEKLPGVIGAGVSKTK</sequence>
<dbReference type="InterPro" id="IPR053065">
    <property type="entry name" value="Archenteron_Induction-Rel"/>
</dbReference>
<feature type="region of interest" description="Disordered" evidence="1">
    <location>
        <begin position="315"/>
        <end position="334"/>
    </location>
</feature>
<dbReference type="InterPro" id="IPR024382">
    <property type="entry name" value="Vps3844_C"/>
</dbReference>